<dbReference type="PANTHER" id="PTHR31973:SF187">
    <property type="entry name" value="MUTATOR TRANSPOSASE MUDRA PROTEIN"/>
    <property type="match status" value="1"/>
</dbReference>
<evidence type="ECO:0000256" key="1">
    <source>
        <dbReference type="SAM" id="MobiDB-lite"/>
    </source>
</evidence>
<dbReference type="InterPro" id="IPR006564">
    <property type="entry name" value="Znf_PMZ"/>
</dbReference>
<evidence type="ECO:0000259" key="2">
    <source>
        <dbReference type="SMART" id="SM00575"/>
    </source>
</evidence>
<dbReference type="EMBL" id="KK198757">
    <property type="protein sequence ID" value="KCW73372.1"/>
    <property type="molecule type" value="Genomic_DNA"/>
</dbReference>
<sequence>MRIMIMTRMHRQRDVCAKWKRNCGPRIIKKKKKKLEENRIGATYYQMIWNGDAGCEVMDKGNKYVVDVFKRDYSCRKWQLNGIPYPHAISAINHRQEDLYNYVDECYEKAKFLATYENMMMPIRGERFWKKTHRESPEPLPSRVKHGRRKQKRSREEGEVASGTRMSRIGMKMTCRTCLKTGHL</sequence>
<gene>
    <name evidence="3" type="ORF">EUGRSUZ_E01841</name>
</gene>
<feature type="region of interest" description="Disordered" evidence="1">
    <location>
        <begin position="132"/>
        <end position="166"/>
    </location>
</feature>
<name>A0A059C4T6_EUCGR</name>
<proteinExistence type="predicted"/>
<dbReference type="OMA" id="RVIMHMK"/>
<feature type="compositionally biased region" description="Basic residues" evidence="1">
    <location>
        <begin position="143"/>
        <end position="153"/>
    </location>
</feature>
<dbReference type="InParanoid" id="A0A059C4T6"/>
<evidence type="ECO:0000313" key="3">
    <source>
        <dbReference type="EMBL" id="KCW73372.1"/>
    </source>
</evidence>
<dbReference type="SMART" id="SM00575">
    <property type="entry name" value="ZnF_PMZ"/>
    <property type="match status" value="1"/>
</dbReference>
<reference evidence="3" key="1">
    <citation type="submission" date="2013-07" db="EMBL/GenBank/DDBJ databases">
        <title>The genome of Eucalyptus grandis.</title>
        <authorList>
            <person name="Schmutz J."/>
            <person name="Hayes R."/>
            <person name="Myburg A."/>
            <person name="Tuskan G."/>
            <person name="Grattapaglia D."/>
            <person name="Rokhsar D.S."/>
        </authorList>
    </citation>
    <scope>NUCLEOTIDE SEQUENCE</scope>
    <source>
        <tissue evidence="3">Leaf extractions</tissue>
    </source>
</reference>
<dbReference type="AlphaFoldDB" id="A0A059C4T6"/>
<accession>A0A059C4T6</accession>
<dbReference type="STRING" id="71139.A0A059C4T6"/>
<organism evidence="3">
    <name type="scientific">Eucalyptus grandis</name>
    <name type="common">Flooded gum</name>
    <dbReference type="NCBI Taxonomy" id="71139"/>
    <lineage>
        <taxon>Eukaryota</taxon>
        <taxon>Viridiplantae</taxon>
        <taxon>Streptophyta</taxon>
        <taxon>Embryophyta</taxon>
        <taxon>Tracheophyta</taxon>
        <taxon>Spermatophyta</taxon>
        <taxon>Magnoliopsida</taxon>
        <taxon>eudicotyledons</taxon>
        <taxon>Gunneridae</taxon>
        <taxon>Pentapetalae</taxon>
        <taxon>rosids</taxon>
        <taxon>malvids</taxon>
        <taxon>Myrtales</taxon>
        <taxon>Myrtaceae</taxon>
        <taxon>Myrtoideae</taxon>
        <taxon>Eucalypteae</taxon>
        <taxon>Eucalyptus</taxon>
    </lineage>
</organism>
<dbReference type="PANTHER" id="PTHR31973">
    <property type="entry name" value="POLYPROTEIN, PUTATIVE-RELATED"/>
    <property type="match status" value="1"/>
</dbReference>
<protein>
    <recommendedName>
        <fullName evidence="2">Zinc finger PMZ-type domain-containing protein</fullName>
    </recommendedName>
</protein>
<dbReference type="GO" id="GO:0008270">
    <property type="term" value="F:zinc ion binding"/>
    <property type="evidence" value="ECO:0007669"/>
    <property type="project" value="InterPro"/>
</dbReference>
<feature type="domain" description="Zinc finger PMZ-type" evidence="2">
    <location>
        <begin position="71"/>
        <end position="98"/>
    </location>
</feature>
<dbReference type="Gramene" id="KCW73372">
    <property type="protein sequence ID" value="KCW73372"/>
    <property type="gene ID" value="EUGRSUZ_E01841"/>
</dbReference>